<dbReference type="Proteomes" id="UP000661858">
    <property type="component" value="Unassembled WGS sequence"/>
</dbReference>
<evidence type="ECO:0000259" key="1">
    <source>
        <dbReference type="Pfam" id="PF14280"/>
    </source>
</evidence>
<keyword evidence="3" id="KW-1185">Reference proteome</keyword>
<dbReference type="InterPro" id="IPR025375">
    <property type="entry name" value="DUF4365"/>
</dbReference>
<gene>
    <name evidence="2" type="ORF">JK359_28375</name>
</gene>
<proteinExistence type="predicted"/>
<dbReference type="Pfam" id="PF14280">
    <property type="entry name" value="DUF4365"/>
    <property type="match status" value="1"/>
</dbReference>
<sequence length="287" mass="31628">MSWIEHLVVTELGWLFRQQETADFGIDAQLEIVDSETSKATGRLIGVQIKSGLSYFGRPSDAGWWFGCSAEHTSYWVGHSLPVVVMLYHPTEKMVYWQHVNEQTVQSTGKHAKIQIPRLQSLTSHSTQVLRSVARSVSEVPALEDWAFAPPTGEPQRAAYFEHLLSARLCAMVPGVVVDKNQFDGPWDLNLWVMDGALSGEIGVRLALQGSPSGVQRIATEYRSSFSPLVIFYTGTRAIGKVAQRSGGDGTPPVYVVAWRENGVGKALQDAIVDAIQWAKKGSVFRA</sequence>
<evidence type="ECO:0000313" key="3">
    <source>
        <dbReference type="Proteomes" id="UP000661858"/>
    </source>
</evidence>
<dbReference type="AlphaFoldDB" id="A0A937EM77"/>
<dbReference type="RefSeq" id="WP_201841483.1">
    <property type="nucleotide sequence ID" value="NZ_JAERRK010000018.1"/>
</dbReference>
<feature type="domain" description="DUF4365" evidence="1">
    <location>
        <begin position="4"/>
        <end position="132"/>
    </location>
</feature>
<evidence type="ECO:0000313" key="2">
    <source>
        <dbReference type="EMBL" id="MBL1085837.1"/>
    </source>
</evidence>
<comment type="caution">
    <text evidence="2">The sequence shown here is derived from an EMBL/GenBank/DDBJ whole genome shotgun (WGS) entry which is preliminary data.</text>
</comment>
<protein>
    <submittedName>
        <fullName evidence="2">DUF4365 domain-containing protein</fullName>
    </submittedName>
</protein>
<name>A0A937EM77_9ACTN</name>
<organism evidence="2 3">
    <name type="scientific">Streptomyces actinomycinicus</name>
    <dbReference type="NCBI Taxonomy" id="1695166"/>
    <lineage>
        <taxon>Bacteria</taxon>
        <taxon>Bacillati</taxon>
        <taxon>Actinomycetota</taxon>
        <taxon>Actinomycetes</taxon>
        <taxon>Kitasatosporales</taxon>
        <taxon>Streptomycetaceae</taxon>
        <taxon>Streptomyces</taxon>
    </lineage>
</organism>
<accession>A0A937EM77</accession>
<dbReference type="EMBL" id="JAERRK010000018">
    <property type="protein sequence ID" value="MBL1085837.1"/>
    <property type="molecule type" value="Genomic_DNA"/>
</dbReference>
<reference evidence="2" key="1">
    <citation type="submission" date="2021-01" db="EMBL/GenBank/DDBJ databases">
        <title>WGS of actinomycetes isolated from Thailand.</title>
        <authorList>
            <person name="Thawai C."/>
        </authorList>
    </citation>
    <scope>NUCLEOTIDE SEQUENCE</scope>
    <source>
        <strain evidence="2">RCU-197</strain>
    </source>
</reference>